<dbReference type="GeneTree" id="ENSGT00940000164961"/>
<dbReference type="PANTHER" id="PTHR19446">
    <property type="entry name" value="REVERSE TRANSCRIPTASES"/>
    <property type="match status" value="1"/>
</dbReference>
<reference evidence="2" key="2">
    <citation type="submission" date="2025-08" db="UniProtKB">
        <authorList>
            <consortium name="Ensembl"/>
        </authorList>
    </citation>
    <scope>IDENTIFICATION</scope>
</reference>
<dbReference type="InParanoid" id="A0A671UZC4"/>
<dbReference type="SUPFAM" id="SSF56672">
    <property type="entry name" value="DNA/RNA polymerases"/>
    <property type="match status" value="1"/>
</dbReference>
<accession>A0A671UZC4</accession>
<dbReference type="CDD" id="cd01650">
    <property type="entry name" value="RT_nLTR_like"/>
    <property type="match status" value="1"/>
</dbReference>
<reference evidence="2" key="3">
    <citation type="submission" date="2025-09" db="UniProtKB">
        <authorList>
            <consortium name="Ensembl"/>
        </authorList>
    </citation>
    <scope>IDENTIFICATION</scope>
</reference>
<keyword evidence="3" id="KW-1185">Reference proteome</keyword>
<protein>
    <recommendedName>
        <fullName evidence="1">Reverse transcriptase domain-containing protein</fullName>
    </recommendedName>
</protein>
<evidence type="ECO:0000313" key="2">
    <source>
        <dbReference type="Ensembl" id="ENSSAUP00010019011.1"/>
    </source>
</evidence>
<feature type="domain" description="Reverse transcriptase" evidence="1">
    <location>
        <begin position="168"/>
        <end position="389"/>
    </location>
</feature>
<proteinExistence type="predicted"/>
<dbReference type="AlphaFoldDB" id="A0A671UZC4"/>
<dbReference type="InterPro" id="IPR000477">
    <property type="entry name" value="RT_dom"/>
</dbReference>
<organism evidence="2 3">
    <name type="scientific">Sparus aurata</name>
    <name type="common">Gilthead sea bream</name>
    <dbReference type="NCBI Taxonomy" id="8175"/>
    <lineage>
        <taxon>Eukaryota</taxon>
        <taxon>Metazoa</taxon>
        <taxon>Chordata</taxon>
        <taxon>Craniata</taxon>
        <taxon>Vertebrata</taxon>
        <taxon>Euteleostomi</taxon>
        <taxon>Actinopterygii</taxon>
        <taxon>Neopterygii</taxon>
        <taxon>Teleostei</taxon>
        <taxon>Neoteleostei</taxon>
        <taxon>Acanthomorphata</taxon>
        <taxon>Eupercaria</taxon>
        <taxon>Spariformes</taxon>
        <taxon>Sparidae</taxon>
        <taxon>Sparus</taxon>
    </lineage>
</organism>
<reference evidence="2" key="1">
    <citation type="submission" date="2021-04" db="EMBL/GenBank/DDBJ databases">
        <authorList>
            <consortium name="Wellcome Sanger Institute Data Sharing"/>
        </authorList>
    </citation>
    <scope>NUCLEOTIDE SEQUENCE [LARGE SCALE GENOMIC DNA]</scope>
</reference>
<sequence>MLRLEGPSKHGLSQVEINMDPFEHKKRANANFKYALRFIKRNEKTMRADSLAHKLQNNSHNDFWKEVRMLNNCKTSLPSNIDGVSGADEISQLWQKHYSDLFNCVKSNSYSVGSLDNTENAIVSIQEVYEEVMKLGNNKACGMDNITAEHLKLASKKLYPLLAICFTGLLVHGILPDSILSVVLVPVIKDKAGKLNSSENYRPIALASILSKVLEKILLNRLEQYILTTDNQFGFKRKHGTDMCIFALKEILDKYNRQNSTIFMCFIDASKAFDRVNHEKLFNKLDQRGVPRFIVRILVFWYAHQTMRVKWGNSVSTPFYVNNGVRQGGILSPFLFNIYMDDLSLQLNECGTGCLVGNSLINHLMYADDLVILCPYSAGLQQLLRICSQ</sequence>
<dbReference type="PROSITE" id="PS50878">
    <property type="entry name" value="RT_POL"/>
    <property type="match status" value="1"/>
</dbReference>
<name>A0A671UZC4_SPAAU</name>
<dbReference type="Pfam" id="PF00078">
    <property type="entry name" value="RVT_1"/>
    <property type="match status" value="1"/>
</dbReference>
<dbReference type="Ensembl" id="ENSSAUT00010020101.1">
    <property type="protein sequence ID" value="ENSSAUP00010019011.1"/>
    <property type="gene ID" value="ENSSAUG00010008584.1"/>
</dbReference>
<dbReference type="Proteomes" id="UP000472265">
    <property type="component" value="Chromosome 10"/>
</dbReference>
<evidence type="ECO:0000259" key="1">
    <source>
        <dbReference type="PROSITE" id="PS50878"/>
    </source>
</evidence>
<dbReference type="OMA" id="LECENKW"/>
<dbReference type="InterPro" id="IPR043502">
    <property type="entry name" value="DNA/RNA_pol_sf"/>
</dbReference>
<evidence type="ECO:0000313" key="3">
    <source>
        <dbReference type="Proteomes" id="UP000472265"/>
    </source>
</evidence>